<dbReference type="EMBL" id="CAUYUJ010000386">
    <property type="protein sequence ID" value="CAK0790257.1"/>
    <property type="molecule type" value="Genomic_DNA"/>
</dbReference>
<name>A0ABN9PGD1_9DINO</name>
<keyword evidence="3" id="KW-1185">Reference proteome</keyword>
<protein>
    <submittedName>
        <fullName evidence="2">Uncharacterized protein</fullName>
    </submittedName>
</protein>
<feature type="compositionally biased region" description="Low complexity" evidence="1">
    <location>
        <begin position="231"/>
        <end position="252"/>
    </location>
</feature>
<feature type="compositionally biased region" description="Basic and acidic residues" evidence="1">
    <location>
        <begin position="786"/>
        <end position="795"/>
    </location>
</feature>
<proteinExistence type="predicted"/>
<evidence type="ECO:0000313" key="3">
    <source>
        <dbReference type="Proteomes" id="UP001189429"/>
    </source>
</evidence>
<feature type="region of interest" description="Disordered" evidence="1">
    <location>
        <begin position="74"/>
        <end position="119"/>
    </location>
</feature>
<feature type="compositionally biased region" description="Low complexity" evidence="1">
    <location>
        <begin position="765"/>
        <end position="779"/>
    </location>
</feature>
<feature type="region of interest" description="Disordered" evidence="1">
    <location>
        <begin position="883"/>
        <end position="916"/>
    </location>
</feature>
<feature type="region of interest" description="Disordered" evidence="1">
    <location>
        <begin position="758"/>
        <end position="806"/>
    </location>
</feature>
<feature type="non-terminal residue" evidence="2">
    <location>
        <position position="947"/>
    </location>
</feature>
<dbReference type="Proteomes" id="UP001189429">
    <property type="component" value="Unassembled WGS sequence"/>
</dbReference>
<accession>A0ABN9PGD1</accession>
<gene>
    <name evidence="2" type="ORF">PCOR1329_LOCUS1585</name>
</gene>
<comment type="caution">
    <text evidence="2">The sequence shown here is derived from an EMBL/GenBank/DDBJ whole genome shotgun (WGS) entry which is preliminary data.</text>
</comment>
<feature type="compositionally biased region" description="Low complexity" evidence="1">
    <location>
        <begin position="74"/>
        <end position="83"/>
    </location>
</feature>
<feature type="compositionally biased region" description="Low complexity" evidence="1">
    <location>
        <begin position="94"/>
        <end position="109"/>
    </location>
</feature>
<feature type="region of interest" description="Disordered" evidence="1">
    <location>
        <begin position="209"/>
        <end position="312"/>
    </location>
</feature>
<evidence type="ECO:0000313" key="2">
    <source>
        <dbReference type="EMBL" id="CAK0790257.1"/>
    </source>
</evidence>
<sequence>MGPWLLRATQGCAPLLRPALEALRASAPLLEAAYGDLVAAGAVQRGAALPEDPAAARALAAKLAEHIAGGARLRARAQRASQPRAEEEEEEAGHASGSAAGGDASASTREAARPPVARSWREAAPAWPEVASPWAVAPPRAGLELLDRLRFQKTRGLIRVRGLAAQMHRLTSSSSLSAAVSDAAGLWPVGLGRLDGRLSVHPDACLLTHSPPDALRVLGPPAEPRPREAGPHGAAQSGAAEPSSAAEATTAQGPTESSPMPTRHGFGIFGFRRPAQVRSGGRRRSPAGRAPALQQRAPPRHTSEDTSAWEGGDPLRNAAVALALQAEIRAALACAACDGPLHAAWRRAGSEREASQLLRLRVCTGALLLFAALRAPLPTWEELDAGNFQLPPGDGPAAPRKVLLPDGVCASGLLPVFHALATPSGAAVAPAASRTFHVSAPHAMLEDGQLRSVLTERGPGGSRVWAAGALPALLAAGALEEAHRQRPEWSTSKGLWQPDARVFLPLCCAFRLAVGLECVRAWRGFFPAGREPVVADLLPFLAGARTQVAQLPVQLRDAADGGSRGLYVAPKVLPSAPGTPGFDPDFDCWSAAARGAGVPLQDFAAWVGQLPEQCLVYSSCRSGAGDVYLRLRGAVAGSAQGRSLRVAEVVVVSFVARAAPLYGRDVFERYRGAVGRPEWWGVGLVSHVLLPKALSRAFADAMGEGACLRLGAGARLEGCSAAELVAEGSELLVCRAQCLEALLGPLREPLFALMRQDDEQGRVASPKQSPGGSKPPNRGAAHRRGAGREQEKDPGGEPWRSWTAGSGANAAAARLARRPAAPPESQAKACLGLLKALLGSVHMQVMELVAHREQAQAGSPPAHAATIHGVRAERRRCSMPALTVRQRPGSAGPRADVPRPGSARPQADVASASPVVSWGEQGASDLLAVGSGSWQWQAAAAAGRSSH</sequence>
<reference evidence="2" key="1">
    <citation type="submission" date="2023-10" db="EMBL/GenBank/DDBJ databases">
        <authorList>
            <person name="Chen Y."/>
            <person name="Shah S."/>
            <person name="Dougan E. K."/>
            <person name="Thang M."/>
            <person name="Chan C."/>
        </authorList>
    </citation>
    <scope>NUCLEOTIDE SEQUENCE [LARGE SCALE GENOMIC DNA]</scope>
</reference>
<evidence type="ECO:0000256" key="1">
    <source>
        <dbReference type="SAM" id="MobiDB-lite"/>
    </source>
</evidence>
<organism evidence="2 3">
    <name type="scientific">Prorocentrum cordatum</name>
    <dbReference type="NCBI Taxonomy" id="2364126"/>
    <lineage>
        <taxon>Eukaryota</taxon>
        <taxon>Sar</taxon>
        <taxon>Alveolata</taxon>
        <taxon>Dinophyceae</taxon>
        <taxon>Prorocentrales</taxon>
        <taxon>Prorocentraceae</taxon>
        <taxon>Prorocentrum</taxon>
    </lineage>
</organism>